<reference evidence="1 2" key="1">
    <citation type="submission" date="2017-10" db="EMBL/GenBank/DDBJ databases">
        <title>Bifidobacterium xylocopum sp. nov. and Bifidobacterium aemilianum sp. nov., from the carpenter bee (Xylocopa violacea) digestive tract.</title>
        <authorList>
            <person name="Alberoni D."/>
            <person name="Baffoni L."/>
            <person name="Di Gioia D."/>
            <person name="Gaggia F."/>
            <person name="Biavati B."/>
        </authorList>
    </citation>
    <scope>NUCLEOTIDE SEQUENCE [LARGE SCALE GENOMIC DNA]</scope>
    <source>
        <strain evidence="1 2">XV2</strain>
    </source>
</reference>
<keyword evidence="2" id="KW-1185">Reference proteome</keyword>
<name>A0A366KD71_9BIFI</name>
<protein>
    <submittedName>
        <fullName evidence="1">Uncharacterized protein</fullName>
    </submittedName>
</protein>
<dbReference type="Proteomes" id="UP000252345">
    <property type="component" value="Unassembled WGS sequence"/>
</dbReference>
<proteinExistence type="predicted"/>
<evidence type="ECO:0000313" key="1">
    <source>
        <dbReference type="EMBL" id="RBP99695.1"/>
    </source>
</evidence>
<accession>A0A366KD71</accession>
<dbReference type="AlphaFoldDB" id="A0A366KD71"/>
<comment type="caution">
    <text evidence="1">The sequence shown here is derived from an EMBL/GenBank/DDBJ whole genome shotgun (WGS) entry which is preliminary data.</text>
</comment>
<dbReference type="RefSeq" id="WP_113853097.1">
    <property type="nucleotide sequence ID" value="NZ_PDCH01000003.1"/>
</dbReference>
<gene>
    <name evidence="1" type="ORF">CRD59_02935</name>
</gene>
<evidence type="ECO:0000313" key="2">
    <source>
        <dbReference type="Proteomes" id="UP000252345"/>
    </source>
</evidence>
<sequence>MCRRAFQLGTVPTLGKEWLDDVAVGPESAKGYDDPAPLGPGYHRGLKTGNNQLEIEVWNVKQLTEDEPVPEE</sequence>
<dbReference type="EMBL" id="PDCH01000003">
    <property type="protein sequence ID" value="RBP99695.1"/>
    <property type="molecule type" value="Genomic_DNA"/>
</dbReference>
<organism evidence="1 2">
    <name type="scientific">Bifidobacterium xylocopae</name>
    <dbReference type="NCBI Taxonomy" id="2493119"/>
    <lineage>
        <taxon>Bacteria</taxon>
        <taxon>Bacillati</taxon>
        <taxon>Actinomycetota</taxon>
        <taxon>Actinomycetes</taxon>
        <taxon>Bifidobacteriales</taxon>
        <taxon>Bifidobacteriaceae</taxon>
        <taxon>Bifidobacterium</taxon>
    </lineage>
</organism>